<dbReference type="Proteomes" id="UP000310636">
    <property type="component" value="Unassembled WGS sequence"/>
</dbReference>
<evidence type="ECO:0000256" key="5">
    <source>
        <dbReference type="ARBA" id="ARBA00022989"/>
    </source>
</evidence>
<evidence type="ECO:0000313" key="9">
    <source>
        <dbReference type="EMBL" id="THF76723.1"/>
    </source>
</evidence>
<sequence length="288" mass="32055">MNRKKTSVFSVVNYTLLTLVSLTFLYPFLYTIAVSFSGPQAILSGHVFLWPVGSNTGAYQALFKDASMIHALLFTAQLTVFGVLASLAMTVVTAYPLSKKELKGKNILLNLIIFTMYFNGGMIPNYLLIKQLGLLDRIGALFLPGLIDTFLLIIMLNYFRGLPVEIEEAAKVEGANNFRIFRSVVIPLSMPVIATLIIFYAVGYWNSFFDALLYMQSTDKYTLQLKLYIVLNALDSYSTSQVESYSNQIIPENLKAATVLVATVPILIVYPFLQKYFIKGVTIGAIKG</sequence>
<reference evidence="9 10" key="1">
    <citation type="submission" date="2019-04" db="EMBL/GenBank/DDBJ databases">
        <title>Cohnella sp. nov. isolated from preserved vegetables.</title>
        <authorList>
            <person name="Lin S.-Y."/>
            <person name="Hung M.-H."/>
            <person name="Young C.-C."/>
        </authorList>
    </citation>
    <scope>NUCLEOTIDE SEQUENCE [LARGE SCALE GENOMIC DNA]</scope>
    <source>
        <strain evidence="9 10">CC-MHH1044</strain>
    </source>
</reference>
<keyword evidence="3" id="KW-1003">Cell membrane</keyword>
<keyword evidence="5 7" id="KW-1133">Transmembrane helix</keyword>
<dbReference type="AlphaFoldDB" id="A0A4S4BPD8"/>
<evidence type="ECO:0000313" key="10">
    <source>
        <dbReference type="Proteomes" id="UP000310636"/>
    </source>
</evidence>
<dbReference type="OrthoDB" id="9810086at2"/>
<evidence type="ECO:0000256" key="4">
    <source>
        <dbReference type="ARBA" id="ARBA00022692"/>
    </source>
</evidence>
<evidence type="ECO:0000256" key="1">
    <source>
        <dbReference type="ARBA" id="ARBA00004651"/>
    </source>
</evidence>
<feature type="transmembrane region" description="Helical" evidence="7">
    <location>
        <begin position="107"/>
        <end position="129"/>
    </location>
</feature>
<dbReference type="GO" id="GO:0005886">
    <property type="term" value="C:plasma membrane"/>
    <property type="evidence" value="ECO:0007669"/>
    <property type="project" value="UniProtKB-SubCell"/>
</dbReference>
<feature type="transmembrane region" description="Helical" evidence="7">
    <location>
        <begin position="69"/>
        <end position="95"/>
    </location>
</feature>
<evidence type="ECO:0000256" key="2">
    <source>
        <dbReference type="ARBA" id="ARBA00022448"/>
    </source>
</evidence>
<keyword evidence="2 7" id="KW-0813">Transport</keyword>
<name>A0A4S4BPD8_9BACL</name>
<feature type="transmembrane region" description="Helical" evidence="7">
    <location>
        <begin position="141"/>
        <end position="159"/>
    </location>
</feature>
<gene>
    <name evidence="9" type="ORF">E6C55_18310</name>
</gene>
<dbReference type="PROSITE" id="PS50928">
    <property type="entry name" value="ABC_TM1"/>
    <property type="match status" value="1"/>
</dbReference>
<evidence type="ECO:0000256" key="7">
    <source>
        <dbReference type="RuleBase" id="RU363032"/>
    </source>
</evidence>
<dbReference type="RefSeq" id="WP_136371261.1">
    <property type="nucleotide sequence ID" value="NZ_SSOB01000023.1"/>
</dbReference>
<keyword evidence="4 7" id="KW-0812">Transmembrane</keyword>
<dbReference type="PANTHER" id="PTHR43744">
    <property type="entry name" value="ABC TRANSPORTER PERMEASE PROTEIN MG189-RELATED-RELATED"/>
    <property type="match status" value="1"/>
</dbReference>
<feature type="domain" description="ABC transmembrane type-1" evidence="8">
    <location>
        <begin position="72"/>
        <end position="273"/>
    </location>
</feature>
<dbReference type="InterPro" id="IPR035906">
    <property type="entry name" value="MetI-like_sf"/>
</dbReference>
<dbReference type="SUPFAM" id="SSF161098">
    <property type="entry name" value="MetI-like"/>
    <property type="match status" value="1"/>
</dbReference>
<comment type="subcellular location">
    <subcellularLocation>
        <location evidence="1 7">Cell membrane</location>
        <topology evidence="1 7">Multi-pass membrane protein</topology>
    </subcellularLocation>
</comment>
<keyword evidence="6 7" id="KW-0472">Membrane</keyword>
<dbReference type="InterPro" id="IPR000515">
    <property type="entry name" value="MetI-like"/>
</dbReference>
<comment type="similarity">
    <text evidence="7">Belongs to the binding-protein-dependent transport system permease family.</text>
</comment>
<evidence type="ECO:0000256" key="3">
    <source>
        <dbReference type="ARBA" id="ARBA00022475"/>
    </source>
</evidence>
<organism evidence="9 10">
    <name type="scientific">Cohnella fermenti</name>
    <dbReference type="NCBI Taxonomy" id="2565925"/>
    <lineage>
        <taxon>Bacteria</taxon>
        <taxon>Bacillati</taxon>
        <taxon>Bacillota</taxon>
        <taxon>Bacilli</taxon>
        <taxon>Bacillales</taxon>
        <taxon>Paenibacillaceae</taxon>
        <taxon>Cohnella</taxon>
    </lineage>
</organism>
<protein>
    <submittedName>
        <fullName evidence="9">Carbohydrate ABC transporter permease</fullName>
    </submittedName>
</protein>
<evidence type="ECO:0000256" key="6">
    <source>
        <dbReference type="ARBA" id="ARBA00023136"/>
    </source>
</evidence>
<accession>A0A4S4BPD8</accession>
<dbReference type="EMBL" id="SSOB01000023">
    <property type="protein sequence ID" value="THF76723.1"/>
    <property type="molecule type" value="Genomic_DNA"/>
</dbReference>
<dbReference type="Gene3D" id="1.10.3720.10">
    <property type="entry name" value="MetI-like"/>
    <property type="match status" value="1"/>
</dbReference>
<feature type="transmembrane region" description="Helical" evidence="7">
    <location>
        <begin position="254"/>
        <end position="273"/>
    </location>
</feature>
<proteinExistence type="inferred from homology"/>
<feature type="transmembrane region" description="Helical" evidence="7">
    <location>
        <begin position="180"/>
        <end position="205"/>
    </location>
</feature>
<dbReference type="PANTHER" id="PTHR43744:SF9">
    <property type="entry name" value="POLYGALACTURONAN_RHAMNOGALACTURONAN TRANSPORT SYSTEM PERMEASE PROTEIN YTCP"/>
    <property type="match status" value="1"/>
</dbReference>
<dbReference type="Pfam" id="PF00528">
    <property type="entry name" value="BPD_transp_1"/>
    <property type="match status" value="1"/>
</dbReference>
<comment type="caution">
    <text evidence="9">The sequence shown here is derived from an EMBL/GenBank/DDBJ whole genome shotgun (WGS) entry which is preliminary data.</text>
</comment>
<evidence type="ECO:0000259" key="8">
    <source>
        <dbReference type="PROSITE" id="PS50928"/>
    </source>
</evidence>
<keyword evidence="10" id="KW-1185">Reference proteome</keyword>
<feature type="transmembrane region" description="Helical" evidence="7">
    <location>
        <begin position="12"/>
        <end position="33"/>
    </location>
</feature>
<dbReference type="CDD" id="cd06261">
    <property type="entry name" value="TM_PBP2"/>
    <property type="match status" value="1"/>
</dbReference>
<dbReference type="GO" id="GO:0055085">
    <property type="term" value="P:transmembrane transport"/>
    <property type="evidence" value="ECO:0007669"/>
    <property type="project" value="InterPro"/>
</dbReference>